<dbReference type="GO" id="GO:0006353">
    <property type="term" value="P:DNA-templated transcription termination"/>
    <property type="evidence" value="ECO:0007669"/>
    <property type="project" value="UniProtKB-KW"/>
</dbReference>
<evidence type="ECO:0000256" key="2">
    <source>
        <dbReference type="ARBA" id="ARBA00022472"/>
    </source>
</evidence>
<proteinExistence type="inferred from homology"/>
<dbReference type="PANTHER" id="PTHR13068">
    <property type="entry name" value="CGI-12 PROTEIN-RELATED"/>
    <property type="match status" value="1"/>
</dbReference>
<dbReference type="InterPro" id="IPR038538">
    <property type="entry name" value="MTERF_sf"/>
</dbReference>
<dbReference type="Gene3D" id="1.25.70.10">
    <property type="entry name" value="Transcription termination factor 3, mitochondrial"/>
    <property type="match status" value="1"/>
</dbReference>
<gene>
    <name evidence="4" type="ORF">HS088_TW01G00122</name>
</gene>
<keyword evidence="2" id="KW-0804">Transcription</keyword>
<evidence type="ECO:0000313" key="4">
    <source>
        <dbReference type="EMBL" id="KAF5752214.1"/>
    </source>
</evidence>
<evidence type="ECO:0000256" key="1">
    <source>
        <dbReference type="ARBA" id="ARBA00007692"/>
    </source>
</evidence>
<accession>A0A7J7E195</accession>
<reference evidence="4 5" key="1">
    <citation type="journal article" date="2020" name="Nat. Commun.">
        <title>Genome of Tripterygium wilfordii and identification of cytochrome P450 involved in triptolide biosynthesis.</title>
        <authorList>
            <person name="Tu L."/>
            <person name="Su P."/>
            <person name="Zhang Z."/>
            <person name="Gao L."/>
            <person name="Wang J."/>
            <person name="Hu T."/>
            <person name="Zhou J."/>
            <person name="Zhang Y."/>
            <person name="Zhao Y."/>
            <person name="Liu Y."/>
            <person name="Song Y."/>
            <person name="Tong Y."/>
            <person name="Lu Y."/>
            <person name="Yang J."/>
            <person name="Xu C."/>
            <person name="Jia M."/>
            <person name="Peters R.J."/>
            <person name="Huang L."/>
            <person name="Gao W."/>
        </authorList>
    </citation>
    <scope>NUCLEOTIDE SEQUENCE [LARGE SCALE GENOMIC DNA]</scope>
    <source>
        <strain evidence="5">cv. XIE 37</strain>
        <tissue evidence="4">Leaf</tissue>
    </source>
</reference>
<evidence type="ECO:0000313" key="5">
    <source>
        <dbReference type="Proteomes" id="UP000593562"/>
    </source>
</evidence>
<dbReference type="FunFam" id="1.25.70.10:FF:000001">
    <property type="entry name" value="Mitochondrial transcription termination factor-like"/>
    <property type="match status" value="1"/>
</dbReference>
<keyword evidence="2" id="KW-0805">Transcription regulation</keyword>
<dbReference type="GO" id="GO:0003676">
    <property type="term" value="F:nucleic acid binding"/>
    <property type="evidence" value="ECO:0007669"/>
    <property type="project" value="InterPro"/>
</dbReference>
<dbReference type="EMBL" id="JAAARO010000001">
    <property type="protein sequence ID" value="KAF5752214.1"/>
    <property type="molecule type" value="Genomic_DNA"/>
</dbReference>
<comment type="caution">
    <text evidence="4">The sequence shown here is derived from an EMBL/GenBank/DDBJ whole genome shotgun (WGS) entry which is preliminary data.</text>
</comment>
<name>A0A7J7E195_TRIWF</name>
<keyword evidence="2" id="KW-0806">Transcription termination</keyword>
<dbReference type="PANTHER" id="PTHR13068:SF166">
    <property type="entry name" value="TRANSCRIPTION TERMINATION FACTOR MTERF15, MITOCHONDRIAL-LIKE"/>
    <property type="match status" value="1"/>
</dbReference>
<dbReference type="AlphaFoldDB" id="A0A7J7E195"/>
<keyword evidence="5" id="KW-1185">Reference proteome</keyword>
<protein>
    <recommendedName>
        <fullName evidence="6">Mitochondrial transcription termination factor family protein</fullName>
    </recommendedName>
</protein>
<sequence length="393" mass="44895">MIYFLRRNILHGRRIVRASITYEPLFLRNPSSIFLKCISTGAKQYSFAVSYLINSCGFSPESALRASKHLHFETPGKPDSVIAFLKNHSFSETQISTVIKNYPLVLTADPENTLLPKLDFFYSKGFSNSEIAKIITCQASILLRSIENQLNPCFNFIKNMLKSEKKTVEAIKRGPRFLVVPLKRTPVVPNVNILRESGVPESIILVLLHRQPHTFLTNPDRFRDMVEEVKGMGFNPLKSKFVLAVYALRTMTKSTWQMKVDVYKKWCWSDEDIILAFSRNPWCMMTSKDKIMAGMDYLVNVMGLESSVICRSPGILSYSMEKRIVPRGSVAQILLLKGLIKERSLYRLFSCTENLFLEKFVKCYEEEAPELLKLYTEKLGLSRKLGSVGLNDA</sequence>
<dbReference type="Proteomes" id="UP000593562">
    <property type="component" value="Unassembled WGS sequence"/>
</dbReference>
<dbReference type="InterPro" id="IPR003690">
    <property type="entry name" value="MTERF"/>
</dbReference>
<dbReference type="InParanoid" id="A0A7J7E195"/>
<evidence type="ECO:0000256" key="3">
    <source>
        <dbReference type="ARBA" id="ARBA00022946"/>
    </source>
</evidence>
<keyword evidence="3" id="KW-0809">Transit peptide</keyword>
<dbReference type="Pfam" id="PF02536">
    <property type="entry name" value="mTERF"/>
    <property type="match status" value="1"/>
</dbReference>
<evidence type="ECO:0008006" key="6">
    <source>
        <dbReference type="Google" id="ProtNLM"/>
    </source>
</evidence>
<organism evidence="4 5">
    <name type="scientific">Tripterygium wilfordii</name>
    <name type="common">Thunder God vine</name>
    <dbReference type="NCBI Taxonomy" id="458696"/>
    <lineage>
        <taxon>Eukaryota</taxon>
        <taxon>Viridiplantae</taxon>
        <taxon>Streptophyta</taxon>
        <taxon>Embryophyta</taxon>
        <taxon>Tracheophyta</taxon>
        <taxon>Spermatophyta</taxon>
        <taxon>Magnoliopsida</taxon>
        <taxon>eudicotyledons</taxon>
        <taxon>Gunneridae</taxon>
        <taxon>Pentapetalae</taxon>
        <taxon>rosids</taxon>
        <taxon>fabids</taxon>
        <taxon>Celastrales</taxon>
        <taxon>Celastraceae</taxon>
        <taxon>Tripterygium</taxon>
    </lineage>
</organism>
<dbReference type="FunCoup" id="A0A7J7E195">
    <property type="interactions" value="176"/>
</dbReference>
<comment type="similarity">
    <text evidence="1">Belongs to the mTERF family.</text>
</comment>
<dbReference type="SMART" id="SM00733">
    <property type="entry name" value="Mterf"/>
    <property type="match status" value="6"/>
</dbReference>